<organism evidence="1 2">
    <name type="scientific">candidate division WOR-1 bacterium DG_54_3</name>
    <dbReference type="NCBI Taxonomy" id="1703775"/>
    <lineage>
        <taxon>Bacteria</taxon>
        <taxon>Bacillati</taxon>
        <taxon>Saganbacteria</taxon>
    </lineage>
</organism>
<comment type="caution">
    <text evidence="1">The sequence shown here is derived from an EMBL/GenBank/DDBJ whole genome shotgun (WGS) entry which is preliminary data.</text>
</comment>
<sequence>PHMLYYSIIIYLLLEKPNEVLFKGSCVLSFFGIDLALEDNWSYNLKMNSLTILSGRRPAGPCGMTTMKSLSLPELIDGSSSIVSCPTRTNMRVTDILRLFRAFRKERSYVDWY</sequence>
<reference evidence="1 2" key="1">
    <citation type="journal article" date="2015" name="Microbiome">
        <title>Genomic resolution of linkages in carbon, nitrogen, and sulfur cycling among widespread estuary sediment bacteria.</title>
        <authorList>
            <person name="Baker B.J."/>
            <person name="Lazar C.S."/>
            <person name="Teske A.P."/>
            <person name="Dick G.J."/>
        </authorList>
    </citation>
    <scope>NUCLEOTIDE SEQUENCE [LARGE SCALE GENOMIC DNA]</scope>
    <source>
        <strain evidence="1">DG_54_3</strain>
    </source>
</reference>
<accession>A0A0S7Y242</accession>
<name>A0A0S7Y242_UNCSA</name>
<proteinExistence type="predicted"/>
<dbReference type="AlphaFoldDB" id="A0A0S7Y242"/>
<gene>
    <name evidence="1" type="ORF">AMJ44_05435</name>
</gene>
<evidence type="ECO:0000313" key="2">
    <source>
        <dbReference type="Proteomes" id="UP000051861"/>
    </source>
</evidence>
<dbReference type="EMBL" id="LIZX01000040">
    <property type="protein sequence ID" value="KPJ68774.1"/>
    <property type="molecule type" value="Genomic_DNA"/>
</dbReference>
<dbReference type="Proteomes" id="UP000051861">
    <property type="component" value="Unassembled WGS sequence"/>
</dbReference>
<evidence type="ECO:0000313" key="1">
    <source>
        <dbReference type="EMBL" id="KPJ68774.1"/>
    </source>
</evidence>
<feature type="non-terminal residue" evidence="1">
    <location>
        <position position="1"/>
    </location>
</feature>
<protein>
    <submittedName>
        <fullName evidence="1">Uncharacterized protein</fullName>
    </submittedName>
</protein>